<dbReference type="OrthoDB" id="1433902at2759"/>
<dbReference type="KEGG" id="aprc:113850872"/>
<proteinExistence type="predicted"/>
<protein>
    <submittedName>
        <fullName evidence="3">Uncharacterized protein LOC113850872</fullName>
    </submittedName>
</protein>
<dbReference type="Proteomes" id="UP000694853">
    <property type="component" value="Unplaced"/>
</dbReference>
<feature type="domain" description="Retrotransposon gag" evidence="1">
    <location>
        <begin position="81"/>
        <end position="118"/>
    </location>
</feature>
<accession>A0A8B8K0M5</accession>
<dbReference type="InterPro" id="IPR005162">
    <property type="entry name" value="Retrotrans_gag_dom"/>
</dbReference>
<evidence type="ECO:0000259" key="1">
    <source>
        <dbReference type="Pfam" id="PF03732"/>
    </source>
</evidence>
<dbReference type="Pfam" id="PF03732">
    <property type="entry name" value="Retrotrans_gag"/>
    <property type="match status" value="1"/>
</dbReference>
<evidence type="ECO:0000313" key="3">
    <source>
        <dbReference type="RefSeq" id="XP_027337196.1"/>
    </source>
</evidence>
<dbReference type="AlphaFoldDB" id="A0A8B8K0M5"/>
<evidence type="ECO:0000313" key="2">
    <source>
        <dbReference type="Proteomes" id="UP000694853"/>
    </source>
</evidence>
<reference evidence="2" key="1">
    <citation type="journal article" date="2019" name="Toxins">
        <title>Detection of Abrin-Like and Prepropulchellin-Like Toxin Genes and Transcripts Using Whole Genome Sequencing and Full-Length Transcript Sequencing of Abrus precatorius.</title>
        <authorList>
            <person name="Hovde B.T."/>
            <person name="Daligault H.E."/>
            <person name="Hanschen E.R."/>
            <person name="Kunde Y.A."/>
            <person name="Johnson M.B."/>
            <person name="Starkenburg S.R."/>
            <person name="Johnson S.L."/>
        </authorList>
    </citation>
    <scope>NUCLEOTIDE SEQUENCE [LARGE SCALE GENOMIC DNA]</scope>
</reference>
<name>A0A8B8K0M5_ABRPR</name>
<dbReference type="GeneID" id="113850872"/>
<organism evidence="2 3">
    <name type="scientific">Abrus precatorius</name>
    <name type="common">Indian licorice</name>
    <name type="synonym">Glycine abrus</name>
    <dbReference type="NCBI Taxonomy" id="3816"/>
    <lineage>
        <taxon>Eukaryota</taxon>
        <taxon>Viridiplantae</taxon>
        <taxon>Streptophyta</taxon>
        <taxon>Embryophyta</taxon>
        <taxon>Tracheophyta</taxon>
        <taxon>Spermatophyta</taxon>
        <taxon>Magnoliopsida</taxon>
        <taxon>eudicotyledons</taxon>
        <taxon>Gunneridae</taxon>
        <taxon>Pentapetalae</taxon>
        <taxon>rosids</taxon>
        <taxon>fabids</taxon>
        <taxon>Fabales</taxon>
        <taxon>Fabaceae</taxon>
        <taxon>Papilionoideae</taxon>
        <taxon>50 kb inversion clade</taxon>
        <taxon>NPAAA clade</taxon>
        <taxon>indigoferoid/millettioid clade</taxon>
        <taxon>Abreae</taxon>
        <taxon>Abrus</taxon>
    </lineage>
</organism>
<sequence>MAGRGRGVGITNDLLERMTQVLEAFVHNQDGESGEYRGLFAFTRHNPPKFEKKFDLEGAQRWVANVEKTFHSIWGGRGLVEKAREFLSLKQGNMTVGEYAVKFQELMKYWPHYQYEDKEEDLCAQFEHRLRPEIHAAVSVFQLTDLPTLVSKCRIFEANSKGKTVDTRGSG</sequence>
<gene>
    <name evidence="3" type="primary">LOC113850872</name>
</gene>
<reference evidence="3" key="2">
    <citation type="submission" date="2025-08" db="UniProtKB">
        <authorList>
            <consortium name="RefSeq"/>
        </authorList>
    </citation>
    <scope>IDENTIFICATION</scope>
    <source>
        <tissue evidence="3">Young leaves</tissue>
    </source>
</reference>
<keyword evidence="2" id="KW-1185">Reference proteome</keyword>
<dbReference type="RefSeq" id="XP_027337196.1">
    <property type="nucleotide sequence ID" value="XM_027481395.1"/>
</dbReference>